<dbReference type="InterPro" id="IPR051120">
    <property type="entry name" value="ABC_AA/LPS_Transport"/>
</dbReference>
<protein>
    <submittedName>
        <fullName evidence="6">ABC transporter ATP-binding protein</fullName>
    </submittedName>
</protein>
<dbReference type="Gene3D" id="3.40.50.300">
    <property type="entry name" value="P-loop containing nucleotide triphosphate hydrolases"/>
    <property type="match status" value="1"/>
</dbReference>
<keyword evidence="1" id="KW-0813">Transport</keyword>
<dbReference type="GO" id="GO:0005524">
    <property type="term" value="F:ATP binding"/>
    <property type="evidence" value="ECO:0007669"/>
    <property type="project" value="UniProtKB-KW"/>
</dbReference>
<dbReference type="KEGG" id="rsb:RS694_13215"/>
<dbReference type="FunFam" id="3.40.50.300:FF:000421">
    <property type="entry name" value="Branched-chain amino acid ABC transporter ATP-binding protein"/>
    <property type="match status" value="1"/>
</dbReference>
<dbReference type="EMBL" id="CP019239">
    <property type="protein sequence ID" value="APW43395.1"/>
    <property type="molecule type" value="Genomic_DNA"/>
</dbReference>
<dbReference type="InterPro" id="IPR032823">
    <property type="entry name" value="BCA_ABC_TP_C"/>
</dbReference>
<dbReference type="PANTHER" id="PTHR45772">
    <property type="entry name" value="CONSERVED COMPONENT OF ABC TRANSPORTER FOR NATURAL AMINO ACIDS-RELATED"/>
    <property type="match status" value="1"/>
</dbReference>
<dbReference type="CDD" id="cd03219">
    <property type="entry name" value="ABC_Mj1267_LivG_branched"/>
    <property type="match status" value="1"/>
</dbReference>
<dbReference type="Pfam" id="PF12399">
    <property type="entry name" value="BCA_ABC_TP_C"/>
    <property type="match status" value="1"/>
</dbReference>
<evidence type="ECO:0000259" key="5">
    <source>
        <dbReference type="PROSITE" id="PS50893"/>
    </source>
</evidence>
<evidence type="ECO:0000256" key="2">
    <source>
        <dbReference type="ARBA" id="ARBA00022475"/>
    </source>
</evidence>
<dbReference type="InterPro" id="IPR003439">
    <property type="entry name" value="ABC_transporter-like_ATP-bd"/>
</dbReference>
<dbReference type="SUPFAM" id="SSF52540">
    <property type="entry name" value="P-loop containing nucleoside triphosphate hydrolases"/>
    <property type="match status" value="1"/>
</dbReference>
<dbReference type="Proteomes" id="UP000186110">
    <property type="component" value="Chromosome"/>
</dbReference>
<evidence type="ECO:0000256" key="4">
    <source>
        <dbReference type="ARBA" id="ARBA00022840"/>
    </source>
</evidence>
<dbReference type="InterPro" id="IPR017871">
    <property type="entry name" value="ABC_transporter-like_CS"/>
</dbReference>
<keyword evidence="3" id="KW-0547">Nucleotide-binding</keyword>
<dbReference type="PROSITE" id="PS50893">
    <property type="entry name" value="ABC_TRANSPORTER_2"/>
    <property type="match status" value="1"/>
</dbReference>
<proteinExistence type="predicted"/>
<keyword evidence="7" id="KW-1185">Reference proteome</keyword>
<keyword evidence="2" id="KW-1003">Cell membrane</keyword>
<organism evidence="6 7">
    <name type="scientific">Rhodoferax saidenbachensis</name>
    <dbReference type="NCBI Taxonomy" id="1484693"/>
    <lineage>
        <taxon>Bacteria</taxon>
        <taxon>Pseudomonadati</taxon>
        <taxon>Pseudomonadota</taxon>
        <taxon>Betaproteobacteria</taxon>
        <taxon>Burkholderiales</taxon>
        <taxon>Comamonadaceae</taxon>
        <taxon>Rhodoferax</taxon>
    </lineage>
</organism>
<dbReference type="PANTHER" id="PTHR45772:SF9">
    <property type="entry name" value="CONSERVED COMPONENT OF ABC TRANSPORTER FOR NATURAL AMINO ACIDS"/>
    <property type="match status" value="1"/>
</dbReference>
<dbReference type="PROSITE" id="PS00211">
    <property type="entry name" value="ABC_TRANSPORTER_1"/>
    <property type="match status" value="1"/>
</dbReference>
<accession>A0A1P8KBQ0</accession>
<evidence type="ECO:0000256" key="3">
    <source>
        <dbReference type="ARBA" id="ARBA00022741"/>
    </source>
</evidence>
<feature type="domain" description="ABC transporter" evidence="5">
    <location>
        <begin position="8"/>
        <end position="255"/>
    </location>
</feature>
<keyword evidence="4 6" id="KW-0067">ATP-binding</keyword>
<evidence type="ECO:0000313" key="6">
    <source>
        <dbReference type="EMBL" id="APW43395.1"/>
    </source>
</evidence>
<reference evidence="6 7" key="1">
    <citation type="submission" date="2017-01" db="EMBL/GenBank/DDBJ databases">
        <authorList>
            <person name="Mah S.A."/>
            <person name="Swanson W.J."/>
            <person name="Moy G.W."/>
            <person name="Vacquier V.D."/>
        </authorList>
    </citation>
    <scope>NUCLEOTIDE SEQUENCE [LARGE SCALE GENOMIC DNA]</scope>
    <source>
        <strain evidence="6 7">DSM 22694</strain>
    </source>
</reference>
<gene>
    <name evidence="6" type="ORF">RS694_13215</name>
</gene>
<sequence length="257" mass="27276">MTPTEPLLVVDRIAKNFGGHQAVDNVSFQLAAGAIGGLIGPNGAGKTTLFNCLAGFLKPTSGSITLGGQAIAGRGAYAVFQAGLGRTFQIPRPFPEMSVLDNVMVAPSGQLGERFWANWLQPARVREQERKTLEAARYWLDFVGLTALADQPARILSGGQRKLLDLARVMVTQPKLVLLDEPGAGVNPALLDQIVDKVATLNAQGVTFLIIEHNMDLVASLCNPVMVMAQGALIMSGQADTVLKDPQVIEAYLGTTA</sequence>
<dbReference type="AlphaFoldDB" id="A0A1P8KBQ0"/>
<dbReference type="Pfam" id="PF00005">
    <property type="entry name" value="ABC_tran"/>
    <property type="match status" value="1"/>
</dbReference>
<dbReference type="STRING" id="1484693.RS694_13215"/>
<dbReference type="SMART" id="SM00382">
    <property type="entry name" value="AAA"/>
    <property type="match status" value="1"/>
</dbReference>
<dbReference type="InterPro" id="IPR027417">
    <property type="entry name" value="P-loop_NTPase"/>
</dbReference>
<dbReference type="eggNOG" id="COG0411">
    <property type="taxonomic scope" value="Bacteria"/>
</dbReference>
<dbReference type="InterPro" id="IPR003593">
    <property type="entry name" value="AAA+_ATPase"/>
</dbReference>
<dbReference type="GO" id="GO:0016887">
    <property type="term" value="F:ATP hydrolysis activity"/>
    <property type="evidence" value="ECO:0007669"/>
    <property type="project" value="InterPro"/>
</dbReference>
<dbReference type="GO" id="GO:0005886">
    <property type="term" value="C:plasma membrane"/>
    <property type="evidence" value="ECO:0007669"/>
    <property type="project" value="TreeGrafter"/>
</dbReference>
<keyword evidence="2" id="KW-0472">Membrane</keyword>
<evidence type="ECO:0000313" key="7">
    <source>
        <dbReference type="Proteomes" id="UP000186110"/>
    </source>
</evidence>
<dbReference type="RefSeq" id="WP_029707194.1">
    <property type="nucleotide sequence ID" value="NZ_CP019239.1"/>
</dbReference>
<name>A0A1P8KBQ0_9BURK</name>
<evidence type="ECO:0000256" key="1">
    <source>
        <dbReference type="ARBA" id="ARBA00022448"/>
    </source>
</evidence>